<dbReference type="PANTHER" id="PTHR34069:SF2">
    <property type="entry name" value="BETA-KETOACYL-[ACYL-CARRIER-PROTEIN] SYNTHASE III"/>
    <property type="match status" value="1"/>
</dbReference>
<dbReference type="Gene3D" id="3.40.47.10">
    <property type="match status" value="1"/>
</dbReference>
<gene>
    <name evidence="5" type="ORF">K8V81_09705</name>
</gene>
<dbReference type="GO" id="GO:0044550">
    <property type="term" value="P:secondary metabolite biosynthetic process"/>
    <property type="evidence" value="ECO:0007669"/>
    <property type="project" value="TreeGrafter"/>
</dbReference>
<dbReference type="AlphaFoldDB" id="A0A921MWT9"/>
<evidence type="ECO:0000313" key="5">
    <source>
        <dbReference type="EMBL" id="HJG91983.1"/>
    </source>
</evidence>
<dbReference type="EMBL" id="DYUE01000224">
    <property type="protein sequence ID" value="HJG91983.1"/>
    <property type="molecule type" value="Genomic_DNA"/>
</dbReference>
<dbReference type="CDD" id="cd00830">
    <property type="entry name" value="KAS_III"/>
    <property type="match status" value="1"/>
</dbReference>
<feature type="domain" description="Beta-ketoacyl-[acyl-carrier-protein] synthase III C-terminal" evidence="3">
    <location>
        <begin position="244"/>
        <end position="326"/>
    </location>
</feature>
<dbReference type="Pfam" id="PF08545">
    <property type="entry name" value="ACP_syn_III"/>
    <property type="match status" value="1"/>
</dbReference>
<dbReference type="InterPro" id="IPR013751">
    <property type="entry name" value="ACP_syn_III_N"/>
</dbReference>
<dbReference type="GO" id="GO:0006633">
    <property type="term" value="P:fatty acid biosynthetic process"/>
    <property type="evidence" value="ECO:0007669"/>
    <property type="project" value="InterPro"/>
</dbReference>
<reference evidence="5" key="1">
    <citation type="journal article" date="2021" name="PeerJ">
        <title>Extensive microbial diversity within the chicken gut microbiome revealed by metagenomics and culture.</title>
        <authorList>
            <person name="Gilroy R."/>
            <person name="Ravi A."/>
            <person name="Getino M."/>
            <person name="Pursley I."/>
            <person name="Horton D.L."/>
            <person name="Alikhan N.F."/>
            <person name="Baker D."/>
            <person name="Gharbi K."/>
            <person name="Hall N."/>
            <person name="Watson M."/>
            <person name="Adriaenssens E.M."/>
            <person name="Foster-Nyarko E."/>
            <person name="Jarju S."/>
            <person name="Secka A."/>
            <person name="Antonio M."/>
            <person name="Oren A."/>
            <person name="Chaudhuri R.R."/>
            <person name="La Ragione R."/>
            <person name="Hildebrand F."/>
            <person name="Pallen M.J."/>
        </authorList>
    </citation>
    <scope>NUCLEOTIDE SEQUENCE</scope>
    <source>
        <strain evidence="5">ChiGjej5B5-22894</strain>
    </source>
</reference>
<evidence type="ECO:0000259" key="4">
    <source>
        <dbReference type="Pfam" id="PF08545"/>
    </source>
</evidence>
<dbReference type="Pfam" id="PF08541">
    <property type="entry name" value="ACP_syn_III_C"/>
    <property type="match status" value="1"/>
</dbReference>
<sequence>MLPTRILATASALPARVVTTAELAERIGIDPERAVRATGVRERRWVEPGEDPLRYGARALTDALTAAGLRIDQLDLLIHASGGTPQPIPDGSAHLAELTGFRGGQAFSVHSTCVSALVGMHQAALQIATGQVRSAAVVSCEASSRGLDLTDPESSLLFGDGAAAVILGPAEREGQGIVRYLAQMWPEGAAATEIRAGGYRSFRPAPGDDLRDYAFRMDGKHALKLAHTRVPPFLEQLRTGLSTSLEGIDRVIPHQTSAAGMTLLRRYGWPEEKIETTLEHLGNVVAASIPLTLHQALEQGRVTGGDQVLLVGTGAGLTTTGIVLSW</sequence>
<evidence type="ECO:0000259" key="3">
    <source>
        <dbReference type="Pfam" id="PF08541"/>
    </source>
</evidence>
<dbReference type="InterPro" id="IPR016039">
    <property type="entry name" value="Thiolase-like"/>
</dbReference>
<organism evidence="5 6">
    <name type="scientific">Brachybacterium massiliense</name>
    <dbReference type="NCBI Taxonomy" id="1755098"/>
    <lineage>
        <taxon>Bacteria</taxon>
        <taxon>Bacillati</taxon>
        <taxon>Actinomycetota</taxon>
        <taxon>Actinomycetes</taxon>
        <taxon>Micrococcales</taxon>
        <taxon>Dermabacteraceae</taxon>
        <taxon>Brachybacterium</taxon>
    </lineage>
</organism>
<evidence type="ECO:0000313" key="6">
    <source>
        <dbReference type="Proteomes" id="UP000742460"/>
    </source>
</evidence>
<dbReference type="InterPro" id="IPR013747">
    <property type="entry name" value="ACP_syn_III_C"/>
</dbReference>
<protein>
    <submittedName>
        <fullName evidence="5">Ketoacyl-ACP synthase III</fullName>
    </submittedName>
</protein>
<dbReference type="SUPFAM" id="SSF53901">
    <property type="entry name" value="Thiolase-like"/>
    <property type="match status" value="1"/>
</dbReference>
<comment type="caution">
    <text evidence="5">The sequence shown here is derived from an EMBL/GenBank/DDBJ whole genome shotgun (WGS) entry which is preliminary data.</text>
</comment>
<evidence type="ECO:0000256" key="1">
    <source>
        <dbReference type="ARBA" id="ARBA00022679"/>
    </source>
</evidence>
<evidence type="ECO:0000256" key="2">
    <source>
        <dbReference type="ARBA" id="ARBA00023315"/>
    </source>
</evidence>
<dbReference type="Proteomes" id="UP000742460">
    <property type="component" value="Unassembled WGS sequence"/>
</dbReference>
<dbReference type="GO" id="GO:0004315">
    <property type="term" value="F:3-oxoacyl-[acyl-carrier-protein] synthase activity"/>
    <property type="evidence" value="ECO:0007669"/>
    <property type="project" value="InterPro"/>
</dbReference>
<dbReference type="PANTHER" id="PTHR34069">
    <property type="entry name" value="3-OXOACYL-[ACYL-CARRIER-PROTEIN] SYNTHASE 3"/>
    <property type="match status" value="1"/>
</dbReference>
<proteinExistence type="predicted"/>
<reference evidence="5" key="2">
    <citation type="submission" date="2021-09" db="EMBL/GenBank/DDBJ databases">
        <authorList>
            <person name="Gilroy R."/>
        </authorList>
    </citation>
    <scope>NUCLEOTIDE SEQUENCE</scope>
    <source>
        <strain evidence="5">ChiGjej5B5-22894</strain>
    </source>
</reference>
<keyword evidence="2" id="KW-0012">Acyltransferase</keyword>
<feature type="domain" description="Beta-ketoacyl-[acyl-carrier-protein] synthase III N-terminal" evidence="4">
    <location>
        <begin position="108"/>
        <end position="179"/>
    </location>
</feature>
<name>A0A921MWT9_9MICO</name>
<accession>A0A921MWT9</accession>
<keyword evidence="1" id="KW-0808">Transferase</keyword>